<dbReference type="InParanoid" id="T1EYG1"/>
<reference evidence="2" key="3">
    <citation type="submission" date="2015-06" db="UniProtKB">
        <authorList>
            <consortium name="EnsemblMetazoa"/>
        </authorList>
    </citation>
    <scope>IDENTIFICATION</scope>
</reference>
<proteinExistence type="predicted"/>
<dbReference type="EnsemblMetazoa" id="HelroT166734">
    <property type="protein sequence ID" value="HelroP166734"/>
    <property type="gene ID" value="HelroG166734"/>
</dbReference>
<dbReference type="EMBL" id="KB095812">
    <property type="protein sequence ID" value="ESO11716.1"/>
    <property type="molecule type" value="Genomic_DNA"/>
</dbReference>
<dbReference type="EMBL" id="AMQM01002537">
    <property type="status" value="NOT_ANNOTATED_CDS"/>
    <property type="molecule type" value="Genomic_DNA"/>
</dbReference>
<accession>T1EYG1</accession>
<dbReference type="AlphaFoldDB" id="T1EYG1"/>
<evidence type="ECO:0000313" key="2">
    <source>
        <dbReference type="EnsemblMetazoa" id="HelroP166734"/>
    </source>
</evidence>
<protein>
    <submittedName>
        <fullName evidence="1 2">Uncharacterized protein</fullName>
    </submittedName>
</protein>
<keyword evidence="3" id="KW-1185">Reference proteome</keyword>
<evidence type="ECO:0000313" key="3">
    <source>
        <dbReference type="Proteomes" id="UP000015101"/>
    </source>
</evidence>
<dbReference type="Proteomes" id="UP000015101">
    <property type="component" value="Unassembled WGS sequence"/>
</dbReference>
<reference evidence="3" key="1">
    <citation type="submission" date="2012-12" db="EMBL/GenBank/DDBJ databases">
        <authorList>
            <person name="Hellsten U."/>
            <person name="Grimwood J."/>
            <person name="Chapman J.A."/>
            <person name="Shapiro H."/>
            <person name="Aerts A."/>
            <person name="Otillar R.P."/>
            <person name="Terry A.Y."/>
            <person name="Boore J.L."/>
            <person name="Simakov O."/>
            <person name="Marletaz F."/>
            <person name="Cho S.-J."/>
            <person name="Edsinger-Gonzales E."/>
            <person name="Havlak P."/>
            <person name="Kuo D.-H."/>
            <person name="Larsson T."/>
            <person name="Lv J."/>
            <person name="Arendt D."/>
            <person name="Savage R."/>
            <person name="Osoegawa K."/>
            <person name="de Jong P."/>
            <person name="Lindberg D.R."/>
            <person name="Seaver E.C."/>
            <person name="Weisblat D.A."/>
            <person name="Putnam N.H."/>
            <person name="Grigoriev I.V."/>
            <person name="Rokhsar D.S."/>
        </authorList>
    </citation>
    <scope>NUCLEOTIDE SEQUENCE</scope>
</reference>
<evidence type="ECO:0000313" key="1">
    <source>
        <dbReference type="EMBL" id="ESO11716.1"/>
    </source>
</evidence>
<dbReference type="RefSeq" id="XP_009010204.1">
    <property type="nucleotide sequence ID" value="XM_009011956.1"/>
</dbReference>
<dbReference type="HOGENOM" id="CLU_2017683_0_0_1"/>
<dbReference type="KEGG" id="hro:HELRODRAFT_166734"/>
<sequence length="123" mass="14380">MANYCVPNRFTKFIKERMADRVKFQDNSMVRAFADNLALAQQKGKMKKIVATMQQEIDVVVEWSKKNKTKSSTIRSDTILFDPKTSFVTKDDWGVYEILIRVSSEPPNIKRQILKSFTEQFHK</sequence>
<name>T1EYG1_HELRO</name>
<organism evidence="2 3">
    <name type="scientific">Helobdella robusta</name>
    <name type="common">Californian leech</name>
    <dbReference type="NCBI Taxonomy" id="6412"/>
    <lineage>
        <taxon>Eukaryota</taxon>
        <taxon>Metazoa</taxon>
        <taxon>Spiralia</taxon>
        <taxon>Lophotrochozoa</taxon>
        <taxon>Annelida</taxon>
        <taxon>Clitellata</taxon>
        <taxon>Hirudinea</taxon>
        <taxon>Rhynchobdellida</taxon>
        <taxon>Glossiphoniidae</taxon>
        <taxon>Helobdella</taxon>
    </lineage>
</organism>
<dbReference type="CTD" id="20201611"/>
<dbReference type="GeneID" id="20201611"/>
<reference evidence="1 3" key="2">
    <citation type="journal article" date="2013" name="Nature">
        <title>Insights into bilaterian evolution from three spiralian genomes.</title>
        <authorList>
            <person name="Simakov O."/>
            <person name="Marletaz F."/>
            <person name="Cho S.J."/>
            <person name="Edsinger-Gonzales E."/>
            <person name="Havlak P."/>
            <person name="Hellsten U."/>
            <person name="Kuo D.H."/>
            <person name="Larsson T."/>
            <person name="Lv J."/>
            <person name="Arendt D."/>
            <person name="Savage R."/>
            <person name="Osoegawa K."/>
            <person name="de Jong P."/>
            <person name="Grimwood J."/>
            <person name="Chapman J.A."/>
            <person name="Shapiro H."/>
            <person name="Aerts A."/>
            <person name="Otillar R.P."/>
            <person name="Terry A.Y."/>
            <person name="Boore J.L."/>
            <person name="Grigoriev I.V."/>
            <person name="Lindberg D.R."/>
            <person name="Seaver E.C."/>
            <person name="Weisblat D.A."/>
            <person name="Putnam N.H."/>
            <person name="Rokhsar D.S."/>
        </authorList>
    </citation>
    <scope>NUCLEOTIDE SEQUENCE</scope>
</reference>
<gene>
    <name evidence="2" type="primary">20201611</name>
    <name evidence="1" type="ORF">HELRODRAFT_166734</name>
</gene>